<organism evidence="1 2">
    <name type="scientific">Diploptera punctata</name>
    <name type="common">Pacific beetle cockroach</name>
    <dbReference type="NCBI Taxonomy" id="6984"/>
    <lineage>
        <taxon>Eukaryota</taxon>
        <taxon>Metazoa</taxon>
        <taxon>Ecdysozoa</taxon>
        <taxon>Arthropoda</taxon>
        <taxon>Hexapoda</taxon>
        <taxon>Insecta</taxon>
        <taxon>Pterygota</taxon>
        <taxon>Neoptera</taxon>
        <taxon>Polyneoptera</taxon>
        <taxon>Dictyoptera</taxon>
        <taxon>Blattodea</taxon>
        <taxon>Blaberoidea</taxon>
        <taxon>Blaberidae</taxon>
        <taxon>Diplopterinae</taxon>
        <taxon>Diploptera</taxon>
    </lineage>
</organism>
<name>A0AAD7ZXW9_DIPPU</name>
<evidence type="ECO:0000313" key="1">
    <source>
        <dbReference type="EMBL" id="KAJ9588660.1"/>
    </source>
</evidence>
<feature type="non-terminal residue" evidence="1">
    <location>
        <position position="62"/>
    </location>
</feature>
<reference evidence="1" key="2">
    <citation type="submission" date="2023-05" db="EMBL/GenBank/DDBJ databases">
        <authorList>
            <person name="Fouks B."/>
        </authorList>
    </citation>
    <scope>NUCLEOTIDE SEQUENCE</scope>
    <source>
        <strain evidence="1">Stay&amp;Tobe</strain>
        <tissue evidence="1">Testes</tissue>
    </source>
</reference>
<accession>A0AAD7ZXW9</accession>
<gene>
    <name evidence="1" type="ORF">L9F63_018049</name>
</gene>
<feature type="non-terminal residue" evidence="1">
    <location>
        <position position="1"/>
    </location>
</feature>
<dbReference type="Proteomes" id="UP001233999">
    <property type="component" value="Unassembled WGS sequence"/>
</dbReference>
<comment type="caution">
    <text evidence="1">The sequence shown here is derived from an EMBL/GenBank/DDBJ whole genome shotgun (WGS) entry which is preliminary data.</text>
</comment>
<sequence length="62" mass="7190">NHEWCKSYIKHLRSQFSSENISILCFLHPVVGQRTSKQGHAPSLFFGANLILNFSNIFWNLL</sequence>
<keyword evidence="2" id="KW-1185">Reference proteome</keyword>
<evidence type="ECO:0000313" key="2">
    <source>
        <dbReference type="Proteomes" id="UP001233999"/>
    </source>
</evidence>
<dbReference type="AlphaFoldDB" id="A0AAD7ZXW9"/>
<reference evidence="1" key="1">
    <citation type="journal article" date="2023" name="IScience">
        <title>Live-bearing cockroach genome reveals convergent evolutionary mechanisms linked to viviparity in insects and beyond.</title>
        <authorList>
            <person name="Fouks B."/>
            <person name="Harrison M.C."/>
            <person name="Mikhailova A.A."/>
            <person name="Marchal E."/>
            <person name="English S."/>
            <person name="Carruthers M."/>
            <person name="Jennings E.C."/>
            <person name="Chiamaka E.L."/>
            <person name="Frigard R.A."/>
            <person name="Pippel M."/>
            <person name="Attardo G.M."/>
            <person name="Benoit J.B."/>
            <person name="Bornberg-Bauer E."/>
            <person name="Tobe S.S."/>
        </authorList>
    </citation>
    <scope>NUCLEOTIDE SEQUENCE</scope>
    <source>
        <strain evidence="1">Stay&amp;Tobe</strain>
    </source>
</reference>
<protein>
    <submittedName>
        <fullName evidence="1">Uncharacterized protein</fullName>
    </submittedName>
</protein>
<dbReference type="EMBL" id="JASPKZ010005320">
    <property type="protein sequence ID" value="KAJ9588660.1"/>
    <property type="molecule type" value="Genomic_DNA"/>
</dbReference>
<proteinExistence type="predicted"/>